<gene>
    <name evidence="3" type="ORF">AMJ44_02075</name>
</gene>
<feature type="chain" id="PRO_5006640440" description="SLH domain-containing protein" evidence="1">
    <location>
        <begin position="24"/>
        <end position="471"/>
    </location>
</feature>
<dbReference type="PANTHER" id="PTHR43308">
    <property type="entry name" value="OUTER MEMBRANE PROTEIN ALPHA-RELATED"/>
    <property type="match status" value="1"/>
</dbReference>
<feature type="domain" description="SLH" evidence="2">
    <location>
        <begin position="22"/>
        <end position="85"/>
    </location>
</feature>
<accession>A0A0S7Y5A6</accession>
<sequence>MKKHLVFLVAFAVIFAIATSVSAQRFKDVPDDHWAASAVYDLVKLGVTKGYPDGTFRGRNSITRYETAILISKLAKAVGAEDVKADLRALRDEVAALRTRPAGGLPITGSYQASWKFANLLAEKGPYGRGTVASYRLMLSATRDLGEGANVKINLDTMDYGYFASSRTTTGGDLATELLDLESNIRLDLAALGLENPVGLKLTAGPGAQQHVDDPSGVLPSEVGVTYERPDTGAMASTSLWGMDVSGGYTAKGHSTSGRITMGQISGTVGYTFEEVPMVNTLRVEATGDYLSKGQFSSDERDLRARLALAAPLGDKIEASGMIGMGGNEQKSWMVAGEVALNDVWDTGTVLNINASKVGSEFIDSRTDFAAVEWDVAGLDNFSRPLEAGTVNLGGTVVQDVSEDIKLVGKGDLRLEPDYVYEAPKGRLTAEGGISYAVAPNTTLDAMYRIHQDKETKDTSDIAAFGLMYNF</sequence>
<evidence type="ECO:0000313" key="3">
    <source>
        <dbReference type="EMBL" id="KPJ69872.1"/>
    </source>
</evidence>
<dbReference type="AlphaFoldDB" id="A0A0S7Y5A6"/>
<dbReference type="PANTHER" id="PTHR43308:SF1">
    <property type="entry name" value="OUTER MEMBRANE PROTEIN ALPHA"/>
    <property type="match status" value="1"/>
</dbReference>
<dbReference type="InterPro" id="IPR001119">
    <property type="entry name" value="SLH_dom"/>
</dbReference>
<protein>
    <recommendedName>
        <fullName evidence="2">SLH domain-containing protein</fullName>
    </recommendedName>
</protein>
<proteinExistence type="predicted"/>
<organism evidence="3 4">
    <name type="scientific">candidate division WOR-1 bacterium DG_54_3</name>
    <dbReference type="NCBI Taxonomy" id="1703775"/>
    <lineage>
        <taxon>Bacteria</taxon>
        <taxon>Bacillati</taxon>
        <taxon>Saganbacteria</taxon>
    </lineage>
</organism>
<keyword evidence="1" id="KW-0732">Signal</keyword>
<reference evidence="3 4" key="1">
    <citation type="journal article" date="2015" name="Microbiome">
        <title>Genomic resolution of linkages in carbon, nitrogen, and sulfur cycling among widespread estuary sediment bacteria.</title>
        <authorList>
            <person name="Baker B.J."/>
            <person name="Lazar C.S."/>
            <person name="Teske A.P."/>
            <person name="Dick G.J."/>
        </authorList>
    </citation>
    <scope>NUCLEOTIDE SEQUENCE [LARGE SCALE GENOMIC DNA]</scope>
    <source>
        <strain evidence="3">DG_54_3</strain>
    </source>
</reference>
<evidence type="ECO:0000313" key="4">
    <source>
        <dbReference type="Proteomes" id="UP000051861"/>
    </source>
</evidence>
<dbReference type="PROSITE" id="PS51272">
    <property type="entry name" value="SLH"/>
    <property type="match status" value="1"/>
</dbReference>
<dbReference type="Proteomes" id="UP000051861">
    <property type="component" value="Unassembled WGS sequence"/>
</dbReference>
<dbReference type="InterPro" id="IPR051465">
    <property type="entry name" value="Cell_Envelope_Struct_Comp"/>
</dbReference>
<name>A0A0S7Y5A6_UNCSA</name>
<evidence type="ECO:0000259" key="2">
    <source>
        <dbReference type="PROSITE" id="PS51272"/>
    </source>
</evidence>
<dbReference type="Pfam" id="PF00395">
    <property type="entry name" value="SLH"/>
    <property type="match status" value="1"/>
</dbReference>
<comment type="caution">
    <text evidence="3">The sequence shown here is derived from an EMBL/GenBank/DDBJ whole genome shotgun (WGS) entry which is preliminary data.</text>
</comment>
<evidence type="ECO:0000256" key="1">
    <source>
        <dbReference type="SAM" id="SignalP"/>
    </source>
</evidence>
<feature type="signal peptide" evidence="1">
    <location>
        <begin position="1"/>
        <end position="23"/>
    </location>
</feature>
<dbReference type="EMBL" id="LIZX01000012">
    <property type="protein sequence ID" value="KPJ69872.1"/>
    <property type="molecule type" value="Genomic_DNA"/>
</dbReference>